<reference evidence="1" key="1">
    <citation type="submission" date="2014-11" db="EMBL/GenBank/DDBJ databases">
        <authorList>
            <person name="Amaro Gonzalez C."/>
        </authorList>
    </citation>
    <scope>NUCLEOTIDE SEQUENCE</scope>
</reference>
<name>A0A0E9PGU2_ANGAN</name>
<protein>
    <submittedName>
        <fullName evidence="1">Uncharacterized protein</fullName>
    </submittedName>
</protein>
<sequence>MYVNVYMFQNVHNFQIIFFSRDIQNSMMA</sequence>
<organism evidence="1">
    <name type="scientific">Anguilla anguilla</name>
    <name type="common">European freshwater eel</name>
    <name type="synonym">Muraena anguilla</name>
    <dbReference type="NCBI Taxonomy" id="7936"/>
    <lineage>
        <taxon>Eukaryota</taxon>
        <taxon>Metazoa</taxon>
        <taxon>Chordata</taxon>
        <taxon>Craniata</taxon>
        <taxon>Vertebrata</taxon>
        <taxon>Euteleostomi</taxon>
        <taxon>Actinopterygii</taxon>
        <taxon>Neopterygii</taxon>
        <taxon>Teleostei</taxon>
        <taxon>Anguilliformes</taxon>
        <taxon>Anguillidae</taxon>
        <taxon>Anguilla</taxon>
    </lineage>
</organism>
<dbReference type="EMBL" id="GBXM01105297">
    <property type="protein sequence ID" value="JAH03280.1"/>
    <property type="molecule type" value="Transcribed_RNA"/>
</dbReference>
<reference evidence="1" key="2">
    <citation type="journal article" date="2015" name="Fish Shellfish Immunol.">
        <title>Early steps in the European eel (Anguilla anguilla)-Vibrio vulnificus interaction in the gills: Role of the RtxA13 toxin.</title>
        <authorList>
            <person name="Callol A."/>
            <person name="Pajuelo D."/>
            <person name="Ebbesson L."/>
            <person name="Teles M."/>
            <person name="MacKenzie S."/>
            <person name="Amaro C."/>
        </authorList>
    </citation>
    <scope>NUCLEOTIDE SEQUENCE</scope>
</reference>
<evidence type="ECO:0000313" key="1">
    <source>
        <dbReference type="EMBL" id="JAH03280.1"/>
    </source>
</evidence>
<proteinExistence type="predicted"/>
<dbReference type="AlphaFoldDB" id="A0A0E9PGU2"/>
<accession>A0A0E9PGU2</accession>